<reference evidence="6 7" key="1">
    <citation type="submission" date="2023-06" db="EMBL/GenBank/DDBJ databases">
        <title>Draft genome sequence of Novosphingobium sp. strain IK01.</title>
        <authorList>
            <person name="Hatamoto M."/>
            <person name="Ikarashi T."/>
            <person name="Yamaguchi T."/>
        </authorList>
    </citation>
    <scope>NUCLEOTIDE SEQUENCE [LARGE SCALE GENOMIC DNA]</scope>
    <source>
        <strain evidence="6 7">IK01</strain>
    </source>
</reference>
<dbReference type="PRINTS" id="PR00039">
    <property type="entry name" value="HTHLYSR"/>
</dbReference>
<keyword evidence="4" id="KW-0804">Transcription</keyword>
<dbReference type="Proteomes" id="UP001187221">
    <property type="component" value="Unassembled WGS sequence"/>
</dbReference>
<sequence length="290" mass="31235">MSALLALEATARHRSVTLAAAELGVTQAAVSRHIGALEGELGQSLFVRRHRAIDPTPTCLALTASLADSFTAIGRSIDAARLGDRPREITIGTTLAFSSLWLMPRLNAFRAAVPMAKIRLLARDSRIGLDAGEADVVVRFGVPPFDDGRALVRRRDVIMPVCSPAFAARIADPQAFLAAPSDLIENDVTDRQWYSWADWFARARPGQAIAPPALLFNAYTDVLEAARAGQGVALGWGVLCERFLADGSLVRLGPCEVRPDGTYTVLLPRRRASDPVAQMVAQWLAGELEG</sequence>
<evidence type="ECO:0000259" key="5">
    <source>
        <dbReference type="PROSITE" id="PS50931"/>
    </source>
</evidence>
<evidence type="ECO:0000256" key="3">
    <source>
        <dbReference type="ARBA" id="ARBA00023125"/>
    </source>
</evidence>
<dbReference type="InterPro" id="IPR005119">
    <property type="entry name" value="LysR_subst-bd"/>
</dbReference>
<organism evidence="6 7">
    <name type="scientific">Novosphingobium pituita</name>
    <dbReference type="NCBI Taxonomy" id="3056842"/>
    <lineage>
        <taxon>Bacteria</taxon>
        <taxon>Pseudomonadati</taxon>
        <taxon>Pseudomonadota</taxon>
        <taxon>Alphaproteobacteria</taxon>
        <taxon>Sphingomonadales</taxon>
        <taxon>Sphingomonadaceae</taxon>
        <taxon>Novosphingobium</taxon>
    </lineage>
</organism>
<dbReference type="PROSITE" id="PS50931">
    <property type="entry name" value="HTH_LYSR"/>
    <property type="match status" value="1"/>
</dbReference>
<dbReference type="EMBL" id="BTFW01000001">
    <property type="protein sequence ID" value="GMM62394.1"/>
    <property type="molecule type" value="Genomic_DNA"/>
</dbReference>
<evidence type="ECO:0000256" key="4">
    <source>
        <dbReference type="ARBA" id="ARBA00023163"/>
    </source>
</evidence>
<gene>
    <name evidence="6" type="ORF">NUTIK01_31710</name>
</gene>
<evidence type="ECO:0000256" key="2">
    <source>
        <dbReference type="ARBA" id="ARBA00023015"/>
    </source>
</evidence>
<dbReference type="InterPro" id="IPR036388">
    <property type="entry name" value="WH-like_DNA-bd_sf"/>
</dbReference>
<keyword evidence="3" id="KW-0238">DNA-binding</keyword>
<accession>A0ABQ6PAX6</accession>
<dbReference type="Pfam" id="PF03466">
    <property type="entry name" value="LysR_substrate"/>
    <property type="match status" value="1"/>
</dbReference>
<comment type="caution">
    <text evidence="6">The sequence shown here is derived from an EMBL/GenBank/DDBJ whole genome shotgun (WGS) entry which is preliminary data.</text>
</comment>
<dbReference type="Gene3D" id="3.40.190.10">
    <property type="entry name" value="Periplasmic binding protein-like II"/>
    <property type="match status" value="2"/>
</dbReference>
<keyword evidence="2" id="KW-0805">Transcription regulation</keyword>
<evidence type="ECO:0000313" key="6">
    <source>
        <dbReference type="EMBL" id="GMM62394.1"/>
    </source>
</evidence>
<dbReference type="RefSeq" id="WP_317975978.1">
    <property type="nucleotide sequence ID" value="NZ_BTFW01000001.1"/>
</dbReference>
<dbReference type="InterPro" id="IPR036390">
    <property type="entry name" value="WH_DNA-bd_sf"/>
</dbReference>
<dbReference type="Gene3D" id="1.10.10.10">
    <property type="entry name" value="Winged helix-like DNA-binding domain superfamily/Winged helix DNA-binding domain"/>
    <property type="match status" value="1"/>
</dbReference>
<dbReference type="PANTHER" id="PTHR30537:SF5">
    <property type="entry name" value="HTH-TYPE TRANSCRIPTIONAL ACTIVATOR TTDR-RELATED"/>
    <property type="match status" value="1"/>
</dbReference>
<comment type="similarity">
    <text evidence="1">Belongs to the LysR transcriptional regulatory family.</text>
</comment>
<dbReference type="SUPFAM" id="SSF53850">
    <property type="entry name" value="Periplasmic binding protein-like II"/>
    <property type="match status" value="1"/>
</dbReference>
<protein>
    <submittedName>
        <fullName evidence="6">LysR substrate-binding domain-containing protein</fullName>
    </submittedName>
</protein>
<feature type="domain" description="HTH lysR-type" evidence="5">
    <location>
        <begin position="1"/>
        <end position="56"/>
    </location>
</feature>
<evidence type="ECO:0000256" key="1">
    <source>
        <dbReference type="ARBA" id="ARBA00009437"/>
    </source>
</evidence>
<keyword evidence="7" id="KW-1185">Reference proteome</keyword>
<dbReference type="InterPro" id="IPR058163">
    <property type="entry name" value="LysR-type_TF_proteobact-type"/>
</dbReference>
<proteinExistence type="inferred from homology"/>
<evidence type="ECO:0000313" key="7">
    <source>
        <dbReference type="Proteomes" id="UP001187221"/>
    </source>
</evidence>
<name>A0ABQ6PAX6_9SPHN</name>
<dbReference type="InterPro" id="IPR000847">
    <property type="entry name" value="LysR_HTH_N"/>
</dbReference>
<dbReference type="SUPFAM" id="SSF46785">
    <property type="entry name" value="Winged helix' DNA-binding domain"/>
    <property type="match status" value="1"/>
</dbReference>
<dbReference type="Pfam" id="PF00126">
    <property type="entry name" value="HTH_1"/>
    <property type="match status" value="1"/>
</dbReference>
<dbReference type="PANTHER" id="PTHR30537">
    <property type="entry name" value="HTH-TYPE TRANSCRIPTIONAL REGULATOR"/>
    <property type="match status" value="1"/>
</dbReference>